<reference evidence="2 3" key="1">
    <citation type="journal article" date="2019" name="Int. J. Syst. Evol. Microbiol.">
        <title>The Global Catalogue of Microorganisms (GCM) 10K type strain sequencing project: providing services to taxonomists for standard genome sequencing and annotation.</title>
        <authorList>
            <consortium name="The Broad Institute Genomics Platform"/>
            <consortium name="The Broad Institute Genome Sequencing Center for Infectious Disease"/>
            <person name="Wu L."/>
            <person name="Ma J."/>
        </authorList>
    </citation>
    <scope>NUCLEOTIDE SEQUENCE [LARGE SCALE GENOMIC DNA]</scope>
    <source>
        <strain evidence="2 3">CGMCC 1.12543</strain>
    </source>
</reference>
<dbReference type="RefSeq" id="WP_247417586.1">
    <property type="nucleotide sequence ID" value="NZ_JALLGW010000001.1"/>
</dbReference>
<keyword evidence="1" id="KW-0812">Transmembrane</keyword>
<name>A0ABD5RS48_9EURY</name>
<proteinExistence type="predicted"/>
<dbReference type="EMBL" id="JBHSQH010000001">
    <property type="protein sequence ID" value="MFC5973262.1"/>
    <property type="molecule type" value="Genomic_DNA"/>
</dbReference>
<keyword evidence="3" id="KW-1185">Reference proteome</keyword>
<evidence type="ECO:0000313" key="2">
    <source>
        <dbReference type="EMBL" id="MFC5973262.1"/>
    </source>
</evidence>
<accession>A0ABD5RS48</accession>
<keyword evidence="1" id="KW-0472">Membrane</keyword>
<evidence type="ECO:0008006" key="4">
    <source>
        <dbReference type="Google" id="ProtNLM"/>
    </source>
</evidence>
<evidence type="ECO:0000256" key="1">
    <source>
        <dbReference type="SAM" id="Phobius"/>
    </source>
</evidence>
<gene>
    <name evidence="2" type="ORF">ACFPYI_18180</name>
</gene>
<feature type="transmembrane region" description="Helical" evidence="1">
    <location>
        <begin position="111"/>
        <end position="131"/>
    </location>
</feature>
<dbReference type="Proteomes" id="UP001596099">
    <property type="component" value="Unassembled WGS sequence"/>
</dbReference>
<sequence length="141" mass="16173">MVPQSRFLYFVLFLVGITLFLAGGLGWFITADQDYSITFQQVTDEAPPGVANAQLNVETYDDLNEQQRADFQRAVEERTVVHYDTHENVWADVITKDDRYYKFKNGGHVDWLDPMTFGTAIASLLGLGLVVQTARWEIRMY</sequence>
<keyword evidence="1" id="KW-1133">Transmembrane helix</keyword>
<feature type="transmembrane region" description="Helical" evidence="1">
    <location>
        <begin position="7"/>
        <end position="29"/>
    </location>
</feature>
<organism evidence="2 3">
    <name type="scientific">Halomarina salina</name>
    <dbReference type="NCBI Taxonomy" id="1872699"/>
    <lineage>
        <taxon>Archaea</taxon>
        <taxon>Methanobacteriati</taxon>
        <taxon>Methanobacteriota</taxon>
        <taxon>Stenosarchaea group</taxon>
        <taxon>Halobacteria</taxon>
        <taxon>Halobacteriales</taxon>
        <taxon>Natronomonadaceae</taxon>
        <taxon>Halomarina</taxon>
    </lineage>
</organism>
<protein>
    <recommendedName>
        <fullName evidence="4">DUF3592 domain-containing protein</fullName>
    </recommendedName>
</protein>
<evidence type="ECO:0000313" key="3">
    <source>
        <dbReference type="Proteomes" id="UP001596099"/>
    </source>
</evidence>
<comment type="caution">
    <text evidence="2">The sequence shown here is derived from an EMBL/GenBank/DDBJ whole genome shotgun (WGS) entry which is preliminary data.</text>
</comment>
<dbReference type="AlphaFoldDB" id="A0ABD5RS48"/>